<keyword evidence="1" id="KW-1133">Transmembrane helix</keyword>
<gene>
    <name evidence="3" type="ORF">MESMUL_11520</name>
</gene>
<dbReference type="AlphaFoldDB" id="A0A388SBW0"/>
<dbReference type="PANTHER" id="PTHR35793:SF2">
    <property type="entry name" value="INNER MEMBRANE PROTEIN YJIG"/>
    <property type="match status" value="1"/>
</dbReference>
<feature type="transmembrane region" description="Helical" evidence="1">
    <location>
        <begin position="75"/>
        <end position="97"/>
    </location>
</feature>
<dbReference type="NCBIfam" id="NF007811">
    <property type="entry name" value="PRK10519.1"/>
    <property type="match status" value="1"/>
</dbReference>
<feature type="transmembrane region" description="Helical" evidence="1">
    <location>
        <begin position="137"/>
        <end position="159"/>
    </location>
</feature>
<keyword evidence="1" id="KW-0472">Membrane</keyword>
<reference evidence="3 4" key="1">
    <citation type="journal article" date="2018" name="Int. J. Syst. Evol. Microbiol.">
        <title>Mesosutterella multiformis gen. nov., sp. nov., a member of the family Sutterellaceae and Sutterella megalosphaeroides sp. nov., isolated from human faeces.</title>
        <authorList>
            <person name="Sakamoto M."/>
            <person name="Ikeyama N."/>
            <person name="Kunihiro T."/>
            <person name="Iino T."/>
            <person name="Yuki M."/>
            <person name="Ohkuma M."/>
        </authorList>
    </citation>
    <scope>NUCLEOTIDE SEQUENCE [LARGE SCALE GENOMIC DNA]</scope>
    <source>
        <strain evidence="3 4">4NBBH2</strain>
    </source>
</reference>
<comment type="caution">
    <text evidence="3">The sequence shown here is derived from an EMBL/GenBank/DDBJ whole genome shotgun (WGS) entry which is preliminary data.</text>
</comment>
<dbReference type="GO" id="GO:0005886">
    <property type="term" value="C:plasma membrane"/>
    <property type="evidence" value="ECO:0007669"/>
    <property type="project" value="TreeGrafter"/>
</dbReference>
<dbReference type="RefSeq" id="WP_022443107.1">
    <property type="nucleotide sequence ID" value="NZ_BGZJ01000001.1"/>
</dbReference>
<feature type="domain" description="Nucleoside transporter/FeoB GTPase Gate" evidence="2">
    <location>
        <begin position="32"/>
        <end position="127"/>
    </location>
</feature>
<sequence>MSNNNAAQAEKVSQNPFDIFIVGCRKGWNLGVFNLIPNVLMAFVLTYMLTIFGVMDWIGNTCGGFMAVFGLPGKAILVLCATWLSCGAGVGVAAALATDGSLNAHDITILLPALILMASQIQYMGRLLGITDCPKKYWPVLMVNSVLMAFISMEVMHFFI</sequence>
<dbReference type="Proteomes" id="UP000266091">
    <property type="component" value="Unassembled WGS sequence"/>
</dbReference>
<feature type="transmembrane region" description="Helical" evidence="1">
    <location>
        <begin position="35"/>
        <end position="55"/>
    </location>
</feature>
<evidence type="ECO:0000313" key="3">
    <source>
        <dbReference type="EMBL" id="GBO93798.1"/>
    </source>
</evidence>
<name>A0A388SBW0_9BURK</name>
<dbReference type="InterPro" id="IPR011642">
    <property type="entry name" value="Gate_dom"/>
</dbReference>
<feature type="transmembrane region" description="Helical" evidence="1">
    <location>
        <begin position="109"/>
        <end position="125"/>
    </location>
</feature>
<dbReference type="InterPro" id="IPR052549">
    <property type="entry name" value="SpmB"/>
</dbReference>
<evidence type="ECO:0000259" key="2">
    <source>
        <dbReference type="Pfam" id="PF07670"/>
    </source>
</evidence>
<accession>A0A388SBW0</accession>
<dbReference type="OrthoDB" id="5339503at2"/>
<dbReference type="PANTHER" id="PTHR35793">
    <property type="entry name" value="INNER MEMBRANE PROTEIN YJIG"/>
    <property type="match status" value="1"/>
</dbReference>
<organism evidence="3 4">
    <name type="scientific">Mesosutterella multiformis</name>
    <dbReference type="NCBI Taxonomy" id="2259133"/>
    <lineage>
        <taxon>Bacteria</taxon>
        <taxon>Pseudomonadati</taxon>
        <taxon>Pseudomonadota</taxon>
        <taxon>Betaproteobacteria</taxon>
        <taxon>Burkholderiales</taxon>
        <taxon>Sutterellaceae</taxon>
        <taxon>Mesosutterella</taxon>
    </lineage>
</organism>
<dbReference type="Pfam" id="PF07670">
    <property type="entry name" value="Gate"/>
    <property type="match status" value="1"/>
</dbReference>
<dbReference type="EMBL" id="BGZJ01000001">
    <property type="protein sequence ID" value="GBO93798.1"/>
    <property type="molecule type" value="Genomic_DNA"/>
</dbReference>
<protein>
    <submittedName>
        <fullName evidence="3">Membrane protein</fullName>
    </submittedName>
</protein>
<keyword evidence="1" id="KW-0812">Transmembrane</keyword>
<evidence type="ECO:0000313" key="4">
    <source>
        <dbReference type="Proteomes" id="UP000266091"/>
    </source>
</evidence>
<evidence type="ECO:0000256" key="1">
    <source>
        <dbReference type="SAM" id="Phobius"/>
    </source>
</evidence>
<proteinExistence type="predicted"/>
<accession>A0A401LGX5</accession>
<keyword evidence="4" id="KW-1185">Reference proteome</keyword>